<keyword evidence="2" id="KW-1185">Reference proteome</keyword>
<protein>
    <submittedName>
        <fullName evidence="1">Uncharacterized protein</fullName>
    </submittedName>
</protein>
<evidence type="ECO:0000313" key="1">
    <source>
        <dbReference type="EMBL" id="MDI4645860.1"/>
    </source>
</evidence>
<organism evidence="1 2">
    <name type="scientific">Cohnella hashimotonis</name>
    <dbReference type="NCBI Taxonomy" id="2826895"/>
    <lineage>
        <taxon>Bacteria</taxon>
        <taxon>Bacillati</taxon>
        <taxon>Bacillota</taxon>
        <taxon>Bacilli</taxon>
        <taxon>Bacillales</taxon>
        <taxon>Paenibacillaceae</taxon>
        <taxon>Cohnella</taxon>
    </lineage>
</organism>
<dbReference type="RefSeq" id="WP_282908759.1">
    <property type="nucleotide sequence ID" value="NZ_JAGRPV010000001.1"/>
</dbReference>
<comment type="caution">
    <text evidence="1">The sequence shown here is derived from an EMBL/GenBank/DDBJ whole genome shotgun (WGS) entry which is preliminary data.</text>
</comment>
<accession>A0ABT6TGL8</accession>
<dbReference type="Proteomes" id="UP001161691">
    <property type="component" value="Unassembled WGS sequence"/>
</dbReference>
<gene>
    <name evidence="1" type="ORF">KB449_12860</name>
</gene>
<proteinExistence type="predicted"/>
<name>A0ABT6TGL8_9BACL</name>
<reference evidence="1" key="1">
    <citation type="submission" date="2023-04" db="EMBL/GenBank/DDBJ databases">
        <title>Comparative genomic analysis of Cohnella hashimotonis sp. nov., isolated from the International Space Station.</title>
        <authorList>
            <person name="Venkateswaran K."/>
            <person name="Simpson A."/>
        </authorList>
    </citation>
    <scope>NUCLEOTIDE SEQUENCE</scope>
    <source>
        <strain evidence="1">F6_2S_P_1</strain>
    </source>
</reference>
<sequence>MTTTIYVNTSSYNFWWGVYGMESLTGWEDIVLYKDSEQNEKLLALCVCTKNYLRNAVQELKDDPDEADFVQEIQTFLVNDKIVYHYFYDRPEDEDFYELPFNKLPRNAHGIYPRSLELWYPSEGIHEAVIESSVRELCREYLELDIGPVSFIEPIGKEEALKAYVEHIERFSGNAELVFTEELIASMMNKMSITREDVVKLLDRSV</sequence>
<evidence type="ECO:0000313" key="2">
    <source>
        <dbReference type="Proteomes" id="UP001161691"/>
    </source>
</evidence>
<dbReference type="EMBL" id="JAGRPV010000001">
    <property type="protein sequence ID" value="MDI4645860.1"/>
    <property type="molecule type" value="Genomic_DNA"/>
</dbReference>